<organism evidence="1 2">
    <name type="scientific">Spirosoma validum</name>
    <dbReference type="NCBI Taxonomy" id="2771355"/>
    <lineage>
        <taxon>Bacteria</taxon>
        <taxon>Pseudomonadati</taxon>
        <taxon>Bacteroidota</taxon>
        <taxon>Cytophagia</taxon>
        <taxon>Cytophagales</taxon>
        <taxon>Cytophagaceae</taxon>
        <taxon>Spirosoma</taxon>
    </lineage>
</organism>
<evidence type="ECO:0000313" key="1">
    <source>
        <dbReference type="EMBL" id="MBD2757169.1"/>
    </source>
</evidence>
<name>A0A927B885_9BACT</name>
<protein>
    <submittedName>
        <fullName evidence="1">Uncharacterized protein</fullName>
    </submittedName>
</protein>
<reference evidence="1" key="1">
    <citation type="submission" date="2020-09" db="EMBL/GenBank/DDBJ databases">
        <authorList>
            <person name="Kim M.K."/>
        </authorList>
    </citation>
    <scope>NUCLEOTIDE SEQUENCE</scope>
    <source>
        <strain evidence="1">BT704</strain>
    </source>
</reference>
<dbReference type="RefSeq" id="WP_191042794.1">
    <property type="nucleotide sequence ID" value="NZ_JACXAA010000018.1"/>
</dbReference>
<gene>
    <name evidence="1" type="ORF">IC230_30110</name>
</gene>
<dbReference type="AlphaFoldDB" id="A0A927B885"/>
<dbReference type="Proteomes" id="UP000653797">
    <property type="component" value="Unassembled WGS sequence"/>
</dbReference>
<proteinExistence type="predicted"/>
<accession>A0A927B885</accession>
<comment type="caution">
    <text evidence="1">The sequence shown here is derived from an EMBL/GenBank/DDBJ whole genome shotgun (WGS) entry which is preliminary data.</text>
</comment>
<evidence type="ECO:0000313" key="2">
    <source>
        <dbReference type="Proteomes" id="UP000653797"/>
    </source>
</evidence>
<sequence>MKTNNQTTDSKESARACVIENAVEALKQNNGVVIVHQTYKSVNEPVVIPSNFFIEATSDTAYLSEVREALRSWFCCYLPVHEVAHGPGIEQATKLYQDLDEFISNLIVATADQ</sequence>
<dbReference type="EMBL" id="JACXAA010000018">
    <property type="protein sequence ID" value="MBD2757169.1"/>
    <property type="molecule type" value="Genomic_DNA"/>
</dbReference>
<keyword evidence="2" id="KW-1185">Reference proteome</keyword>